<dbReference type="InterPro" id="IPR036942">
    <property type="entry name" value="Beta-barrel_TonB_sf"/>
</dbReference>
<dbReference type="InterPro" id="IPR008969">
    <property type="entry name" value="CarboxyPept-like_regulatory"/>
</dbReference>
<feature type="signal peptide" evidence="7">
    <location>
        <begin position="1"/>
        <end position="22"/>
    </location>
</feature>
<evidence type="ECO:0000256" key="5">
    <source>
        <dbReference type="ARBA" id="ARBA00023136"/>
    </source>
</evidence>
<sequence length="1237" mass="136984" precursor="true">MRTKAICYLLVSLFALSMLGEAQTGTSSIRGIVTDPQGNAVTGATVTLSNEARNFVRTATTNESGVFAFDLLQPGTYQVEVEATGFKKALIREVRALVAKPTEITVQLEIGQITEAVTVQAAGEILLNTQDASLGNNFVSQQIIQLPLEARNPISLLTLQPGVTPDGNVTGARSDQSNITLDGVDINEAQTNSIFNPVLRLNTEAVEEFRVVTSNANASYGRSSGAQISLITRSGTNQLHGALFEYHRNTVTTANNFFNNRSGIPRPKLLRNTFGGRVDGPIVKDHLFFMYSYEGRRDASQAAVGPRVVPLPSLGQGEVKFLGCEPGVVCTPDKVKVITLTPAQLNSLFPQVGLNPVALAALAEAARKYPANDLRAAGDGLNTAGFRFNAPTRVNFNSHVLRLDWNINSKHSLFFRGTYQNDTQPTSFTNPQQFPDTPIVTRWYHPYGFAVGHTWAISGTKTNSLRYGLTRLALSDQGDSDQNSIIFRFVFQPRLFQRTFSRVNPVHNITDDFSWITGNHTLQLGTNIRIVRNRRLDFGPAYDNAVANPFFYQSSGNVLLTPIRNAGYTITGNPDDLKSALTAVIGRFSQYTANFNFDLQGSPLPQGQGVFRDFATEEYDFYAQDIWKIRPNLTLTYGLRYGLSRPVYETQGYMAIPTPSLGEYLQRRIEAASRGVNYTDPIRVDLGKRFYNWDKNNFQPRVSVAWSPNVKHGLLGFIFGGEEKSVIRAGFAITNDYFGQQLAVTFNAQNQLGFSSAQTIPANTYNVTTRPAPLFTGFNQSIRTLPGITIPPRLTFPQQQPADNRRRIESSLDSNLVSPINYSWNLSFQRQLPAGMILEVAYVGRAARNLLAGRDVVQPNLNFTDPKSGQTWTQAATILEMLRASNTPIANVQPLPFFENLYAPGSLGPIFFGVSTLTNTQAVYAMAAATAPGCATVGCYEIGNDWTTIQDLLDGFSGKRYFYQPQYGALAVYSTIASSDYHAGTLTLRQRFRNSLSVDFNYTFSKSMDDVSGLQTDAPFTPFILNAVNLKQQRSVSDFDIRHIINANAIWQLPFGQGHAFLGNVSKLAEAFIGGWQLSMIFRWNTGLPVDAPLDFGGWPTNWNRRSYTVRIRPLEANPNRGGANPPNLFSDPQAAYQSFRSARPGERGDRNILRYPGYVVLDAGLSKSWTMPWSENHKLQFRWEVFNVTNTQRLTSVDGWVQGLDPFNSTKNPTFGNLTAIQGTPRVMQFGLRYSF</sequence>
<gene>
    <name evidence="9" type="ORF">PYK22_02530</name>
</gene>
<reference evidence="9 10" key="2">
    <citation type="submission" date="2015-01" db="EMBL/GenBank/DDBJ databases">
        <title>Complete genome sequence of Pyrinomonas methylaliphatogenes type strain K22T.</title>
        <authorList>
            <person name="Lee K.C.Y."/>
            <person name="Power J.F."/>
            <person name="Dunfield P.F."/>
            <person name="Morgan X.C."/>
            <person name="Huttenhower C."/>
            <person name="Stott M.B."/>
        </authorList>
    </citation>
    <scope>NUCLEOTIDE SEQUENCE [LARGE SCALE GENOMIC DNA]</scope>
    <source>
        <strain evidence="9 10">K22</strain>
    </source>
</reference>
<dbReference type="RefSeq" id="WP_041977790.1">
    <property type="nucleotide sequence ID" value="NZ_CBXV010000008.1"/>
</dbReference>
<keyword evidence="9" id="KW-0645">Protease</keyword>
<keyword evidence="7" id="KW-0732">Signal</keyword>
<dbReference type="InterPro" id="IPR057601">
    <property type="entry name" value="Oar-like_b-barrel"/>
</dbReference>
<keyword evidence="10" id="KW-1185">Reference proteome</keyword>
<keyword evidence="4" id="KW-0812">Transmembrane</keyword>
<dbReference type="Gene3D" id="2.40.170.20">
    <property type="entry name" value="TonB-dependent receptor, beta-barrel domain"/>
    <property type="match status" value="1"/>
</dbReference>
<dbReference type="PANTHER" id="PTHR30069:SF46">
    <property type="entry name" value="OAR PROTEIN"/>
    <property type="match status" value="1"/>
</dbReference>
<feature type="domain" description="TonB-dependent transporter Oar-like beta-barrel" evidence="8">
    <location>
        <begin position="231"/>
        <end position="1230"/>
    </location>
</feature>
<dbReference type="STRING" id="454194.PYK22_02530"/>
<dbReference type="SUPFAM" id="SSF56935">
    <property type="entry name" value="Porins"/>
    <property type="match status" value="1"/>
</dbReference>
<evidence type="ECO:0000256" key="3">
    <source>
        <dbReference type="ARBA" id="ARBA00022452"/>
    </source>
</evidence>
<dbReference type="GO" id="GO:0009279">
    <property type="term" value="C:cell outer membrane"/>
    <property type="evidence" value="ECO:0007669"/>
    <property type="project" value="UniProtKB-SubCell"/>
</dbReference>
<dbReference type="Gene3D" id="2.60.40.1120">
    <property type="entry name" value="Carboxypeptidase-like, regulatory domain"/>
    <property type="match status" value="1"/>
</dbReference>
<keyword evidence="3" id="KW-1134">Transmembrane beta strand</keyword>
<evidence type="ECO:0000256" key="4">
    <source>
        <dbReference type="ARBA" id="ARBA00022692"/>
    </source>
</evidence>
<dbReference type="EMBL" id="CBXV010000008">
    <property type="protein sequence ID" value="CDM66499.1"/>
    <property type="molecule type" value="Genomic_DNA"/>
</dbReference>
<feature type="chain" id="PRO_5002111050" evidence="7">
    <location>
        <begin position="23"/>
        <end position="1237"/>
    </location>
</feature>
<keyword evidence="9" id="KW-0121">Carboxypeptidase</keyword>
<evidence type="ECO:0000256" key="1">
    <source>
        <dbReference type="ARBA" id="ARBA00004571"/>
    </source>
</evidence>
<dbReference type="Pfam" id="PF25183">
    <property type="entry name" value="OMP_b-brl_4"/>
    <property type="match status" value="1"/>
</dbReference>
<dbReference type="GO" id="GO:0004180">
    <property type="term" value="F:carboxypeptidase activity"/>
    <property type="evidence" value="ECO:0007669"/>
    <property type="project" value="UniProtKB-KW"/>
</dbReference>
<evidence type="ECO:0000313" key="9">
    <source>
        <dbReference type="EMBL" id="CDM66499.1"/>
    </source>
</evidence>
<keyword evidence="9" id="KW-0378">Hydrolase</keyword>
<dbReference type="GO" id="GO:0015344">
    <property type="term" value="F:siderophore uptake transmembrane transporter activity"/>
    <property type="evidence" value="ECO:0007669"/>
    <property type="project" value="TreeGrafter"/>
</dbReference>
<dbReference type="AlphaFoldDB" id="A0A0B6X1S1"/>
<protein>
    <submittedName>
        <fullName evidence="9">Carboxypeptidase regulatory-like domain</fullName>
    </submittedName>
</protein>
<evidence type="ECO:0000259" key="8">
    <source>
        <dbReference type="Pfam" id="PF25183"/>
    </source>
</evidence>
<evidence type="ECO:0000256" key="6">
    <source>
        <dbReference type="ARBA" id="ARBA00023237"/>
    </source>
</evidence>
<dbReference type="PANTHER" id="PTHR30069">
    <property type="entry name" value="TONB-DEPENDENT OUTER MEMBRANE RECEPTOR"/>
    <property type="match status" value="1"/>
</dbReference>
<keyword evidence="2" id="KW-0813">Transport</keyword>
<dbReference type="Pfam" id="PF13620">
    <property type="entry name" value="CarboxypepD_reg"/>
    <property type="match status" value="1"/>
</dbReference>
<dbReference type="InterPro" id="IPR039426">
    <property type="entry name" value="TonB-dep_rcpt-like"/>
</dbReference>
<dbReference type="Proteomes" id="UP000031518">
    <property type="component" value="Unassembled WGS sequence"/>
</dbReference>
<keyword evidence="6" id="KW-0998">Cell outer membrane</keyword>
<reference evidence="9 10" key="1">
    <citation type="submission" date="2013-12" db="EMBL/GenBank/DDBJ databases">
        <authorList>
            <person name="Stott M."/>
        </authorList>
    </citation>
    <scope>NUCLEOTIDE SEQUENCE [LARGE SCALE GENOMIC DNA]</scope>
    <source>
        <strain evidence="9 10">K22</strain>
    </source>
</reference>
<organism evidence="9 10">
    <name type="scientific">Pyrinomonas methylaliphatogenes</name>
    <dbReference type="NCBI Taxonomy" id="454194"/>
    <lineage>
        <taxon>Bacteria</taxon>
        <taxon>Pseudomonadati</taxon>
        <taxon>Acidobacteriota</taxon>
        <taxon>Blastocatellia</taxon>
        <taxon>Blastocatellales</taxon>
        <taxon>Pyrinomonadaceae</taxon>
        <taxon>Pyrinomonas</taxon>
    </lineage>
</organism>
<evidence type="ECO:0000256" key="7">
    <source>
        <dbReference type="SAM" id="SignalP"/>
    </source>
</evidence>
<proteinExistence type="predicted"/>
<name>A0A0B6X1S1_9BACT</name>
<dbReference type="OrthoDB" id="97893at2"/>
<keyword evidence="5" id="KW-0472">Membrane</keyword>
<evidence type="ECO:0000256" key="2">
    <source>
        <dbReference type="ARBA" id="ARBA00022448"/>
    </source>
</evidence>
<dbReference type="SUPFAM" id="SSF49464">
    <property type="entry name" value="Carboxypeptidase regulatory domain-like"/>
    <property type="match status" value="1"/>
</dbReference>
<comment type="subcellular location">
    <subcellularLocation>
        <location evidence="1">Cell outer membrane</location>
        <topology evidence="1">Multi-pass membrane protein</topology>
    </subcellularLocation>
</comment>
<dbReference type="GO" id="GO:0044718">
    <property type="term" value="P:siderophore transmembrane transport"/>
    <property type="evidence" value="ECO:0007669"/>
    <property type="project" value="TreeGrafter"/>
</dbReference>
<accession>A0A0B6X1S1</accession>
<evidence type="ECO:0000313" key="10">
    <source>
        <dbReference type="Proteomes" id="UP000031518"/>
    </source>
</evidence>